<keyword evidence="10 12" id="KW-0289">Folate biosynthesis</keyword>
<evidence type="ECO:0000256" key="9">
    <source>
        <dbReference type="ARBA" id="ARBA00022842"/>
    </source>
</evidence>
<dbReference type="Pfam" id="PF00809">
    <property type="entry name" value="Pterin_bind"/>
    <property type="match status" value="1"/>
</dbReference>
<dbReference type="PROSITE" id="PS00792">
    <property type="entry name" value="DHPS_1"/>
    <property type="match status" value="1"/>
</dbReference>
<proteinExistence type="inferred from homology"/>
<evidence type="ECO:0000313" key="14">
    <source>
        <dbReference type="EMBL" id="KRO33432.1"/>
    </source>
</evidence>
<dbReference type="PROSITE" id="PS50972">
    <property type="entry name" value="PTERIN_BINDING"/>
    <property type="match status" value="1"/>
</dbReference>
<evidence type="ECO:0000256" key="11">
    <source>
        <dbReference type="ARBA" id="ARBA00030193"/>
    </source>
</evidence>
<dbReference type="GO" id="GO:0004156">
    <property type="term" value="F:dihydropteroate synthase activity"/>
    <property type="evidence" value="ECO:0007669"/>
    <property type="project" value="UniProtKB-EC"/>
</dbReference>
<comment type="pathway">
    <text evidence="3 12">Cofactor biosynthesis; tetrahydrofolate biosynthesis; 7,8-dihydrofolate from 2-amino-4-hydroxy-6-hydroxymethyl-7,8-dihydropteridine diphosphate and 4-aminobenzoate: step 1/2.</text>
</comment>
<dbReference type="Proteomes" id="UP000054017">
    <property type="component" value="Unassembled WGS sequence"/>
</dbReference>
<evidence type="ECO:0000256" key="12">
    <source>
        <dbReference type="RuleBase" id="RU361205"/>
    </source>
</evidence>
<comment type="function">
    <text evidence="12">Catalyzes the condensation of para-aminobenzoate (pABA) with 6-hydroxymethyl-7,8-dihydropterin diphosphate (DHPt-PP) to form 7,8-dihydropteroate (H2Pte), the immediate precursor of folate derivatives.</text>
</comment>
<evidence type="ECO:0000256" key="4">
    <source>
        <dbReference type="ARBA" id="ARBA00009503"/>
    </source>
</evidence>
<dbReference type="EC" id="2.5.1.15" evidence="5 12"/>
<dbReference type="InterPro" id="IPR006390">
    <property type="entry name" value="DHP_synth_dom"/>
</dbReference>
<dbReference type="CDD" id="cd00739">
    <property type="entry name" value="DHPS"/>
    <property type="match status" value="1"/>
</dbReference>
<dbReference type="InterPro" id="IPR045031">
    <property type="entry name" value="DHP_synth-like"/>
</dbReference>
<feature type="domain" description="Pterin-binding" evidence="13">
    <location>
        <begin position="3"/>
        <end position="257"/>
    </location>
</feature>
<dbReference type="UniPathway" id="UPA00077">
    <property type="reaction ID" value="UER00156"/>
</dbReference>
<dbReference type="GO" id="GO:0046872">
    <property type="term" value="F:metal ion binding"/>
    <property type="evidence" value="ECO:0007669"/>
    <property type="project" value="UniProtKB-KW"/>
</dbReference>
<comment type="similarity">
    <text evidence="4 12">Belongs to the DHPS family.</text>
</comment>
<evidence type="ECO:0000259" key="13">
    <source>
        <dbReference type="PROSITE" id="PS50972"/>
    </source>
</evidence>
<organism evidence="14 15">
    <name type="scientific">Actinobacteria bacterium BACL2 MAG-121220-bin52</name>
    <dbReference type="NCBI Taxonomy" id="1655573"/>
    <lineage>
        <taxon>Bacteria</taxon>
        <taxon>Bacillati</taxon>
        <taxon>Actinomycetota</taxon>
        <taxon>Actinomycetes</taxon>
        <taxon>Actinomycetes incertae sedis</taxon>
        <taxon>ac1 cluster</taxon>
    </lineage>
</organism>
<dbReference type="PANTHER" id="PTHR20941">
    <property type="entry name" value="FOLATE SYNTHESIS PROTEINS"/>
    <property type="match status" value="1"/>
</dbReference>
<dbReference type="SUPFAM" id="SSF51717">
    <property type="entry name" value="Dihydropteroate synthetase-like"/>
    <property type="match status" value="1"/>
</dbReference>
<evidence type="ECO:0000256" key="1">
    <source>
        <dbReference type="ARBA" id="ARBA00000012"/>
    </source>
</evidence>
<keyword evidence="8 12" id="KW-0479">Metal-binding</keyword>
<dbReference type="GO" id="GO:0046656">
    <property type="term" value="P:folic acid biosynthetic process"/>
    <property type="evidence" value="ECO:0007669"/>
    <property type="project" value="UniProtKB-KW"/>
</dbReference>
<protein>
    <recommendedName>
        <fullName evidence="6 12">Dihydropteroate synthase</fullName>
        <shortName evidence="12">DHPS</shortName>
        <ecNumber evidence="5 12">2.5.1.15</ecNumber>
    </recommendedName>
    <alternativeName>
        <fullName evidence="11 12">Dihydropteroate pyrophosphorylase</fullName>
    </alternativeName>
</protein>
<dbReference type="EMBL" id="LIAX01000039">
    <property type="protein sequence ID" value="KRO33432.1"/>
    <property type="molecule type" value="Genomic_DNA"/>
</dbReference>
<gene>
    <name evidence="14" type="ORF">ABR65_02545</name>
</gene>
<evidence type="ECO:0000256" key="6">
    <source>
        <dbReference type="ARBA" id="ARBA00016919"/>
    </source>
</evidence>
<keyword evidence="7 12" id="KW-0808">Transferase</keyword>
<dbReference type="PROSITE" id="PS00793">
    <property type="entry name" value="DHPS_2"/>
    <property type="match status" value="1"/>
</dbReference>
<dbReference type="InterPro" id="IPR011005">
    <property type="entry name" value="Dihydropteroate_synth-like_sf"/>
</dbReference>
<evidence type="ECO:0000313" key="15">
    <source>
        <dbReference type="Proteomes" id="UP000054017"/>
    </source>
</evidence>
<comment type="caution">
    <text evidence="14">The sequence shown here is derived from an EMBL/GenBank/DDBJ whole genome shotgun (WGS) entry which is preliminary data.</text>
</comment>
<dbReference type="NCBIfam" id="TIGR01496">
    <property type="entry name" value="DHPS"/>
    <property type="match status" value="1"/>
</dbReference>
<reference evidence="14 15" key="1">
    <citation type="submission" date="2015-10" db="EMBL/GenBank/DDBJ databases">
        <title>Metagenome-Assembled Genomes uncover a global brackish microbiome.</title>
        <authorList>
            <person name="Hugerth L.W."/>
            <person name="Larsson J."/>
            <person name="Alneberg J."/>
            <person name="Lindh M.V."/>
            <person name="Legrand C."/>
            <person name="Pinhassi J."/>
            <person name="Andersson A.F."/>
        </authorList>
    </citation>
    <scope>NUCLEOTIDE SEQUENCE [LARGE SCALE GENOMIC DNA]</scope>
    <source>
        <strain evidence="14">BACL2 MAG-121220-bin52</strain>
    </source>
</reference>
<dbReference type="GO" id="GO:0005829">
    <property type="term" value="C:cytosol"/>
    <property type="evidence" value="ECO:0007669"/>
    <property type="project" value="TreeGrafter"/>
</dbReference>
<dbReference type="AlphaFoldDB" id="A0A0R2P5U1"/>
<evidence type="ECO:0000256" key="5">
    <source>
        <dbReference type="ARBA" id="ARBA00012458"/>
    </source>
</evidence>
<dbReference type="GO" id="GO:0046654">
    <property type="term" value="P:tetrahydrofolate biosynthetic process"/>
    <property type="evidence" value="ECO:0007669"/>
    <property type="project" value="UniProtKB-UniPathway"/>
</dbReference>
<name>A0A0R2P5U1_9ACTN</name>
<dbReference type="PANTHER" id="PTHR20941:SF1">
    <property type="entry name" value="FOLIC ACID SYNTHESIS PROTEIN FOL1"/>
    <property type="match status" value="1"/>
</dbReference>
<dbReference type="Gene3D" id="3.20.20.20">
    <property type="entry name" value="Dihydropteroate synthase-like"/>
    <property type="match status" value="1"/>
</dbReference>
<evidence type="ECO:0000256" key="10">
    <source>
        <dbReference type="ARBA" id="ARBA00022909"/>
    </source>
</evidence>
<accession>A0A0R2P5U1</accession>
<keyword evidence="9 12" id="KW-0460">Magnesium</keyword>
<dbReference type="InterPro" id="IPR000489">
    <property type="entry name" value="Pterin-binding_dom"/>
</dbReference>
<evidence type="ECO:0000256" key="8">
    <source>
        <dbReference type="ARBA" id="ARBA00022723"/>
    </source>
</evidence>
<sequence>MSTLVMGILNTTPDSFADGGMHFRIEDALKRADEMIAEGVDIIDIGGESTKPGAERISEDEERSRVIPVISELVKKEVALSIDTTRSTIAKEAIKLGVEYVNDVSGGLADEKMYKVIAENPKVQYIAMHWRAHSKNMQEHANYADVVKEVKEELENRVESAIAAGVNPDQLIIDPGIGFSKLAEHNWELLRNLDRLALLGYPILIGASRKRFLGELTGSSNTEDREAASIAITAMVAKQSIWAVRTHSVKPHKDAIATVNSFAKGRVST</sequence>
<comment type="catalytic activity">
    <reaction evidence="1">
        <text>(7,8-dihydropterin-6-yl)methyl diphosphate + 4-aminobenzoate = 7,8-dihydropteroate + diphosphate</text>
        <dbReference type="Rhea" id="RHEA:19949"/>
        <dbReference type="ChEBI" id="CHEBI:17836"/>
        <dbReference type="ChEBI" id="CHEBI:17839"/>
        <dbReference type="ChEBI" id="CHEBI:33019"/>
        <dbReference type="ChEBI" id="CHEBI:72950"/>
        <dbReference type="EC" id="2.5.1.15"/>
    </reaction>
</comment>
<evidence type="ECO:0000256" key="7">
    <source>
        <dbReference type="ARBA" id="ARBA00022679"/>
    </source>
</evidence>
<dbReference type="FunFam" id="3.20.20.20:FF:000006">
    <property type="entry name" value="Dihydropteroate synthase"/>
    <property type="match status" value="1"/>
</dbReference>
<comment type="cofactor">
    <cofactor evidence="2 12">
        <name>Mg(2+)</name>
        <dbReference type="ChEBI" id="CHEBI:18420"/>
    </cofactor>
</comment>
<evidence type="ECO:0000256" key="3">
    <source>
        <dbReference type="ARBA" id="ARBA00004763"/>
    </source>
</evidence>
<evidence type="ECO:0000256" key="2">
    <source>
        <dbReference type="ARBA" id="ARBA00001946"/>
    </source>
</evidence>